<dbReference type="EMBL" id="JAPWTK010000054">
    <property type="protein sequence ID" value="KAJ8953779.1"/>
    <property type="molecule type" value="Genomic_DNA"/>
</dbReference>
<dbReference type="AlphaFoldDB" id="A0AAV8YSF6"/>
<protein>
    <submittedName>
        <fullName evidence="2">Uncharacterized protein</fullName>
    </submittedName>
</protein>
<evidence type="ECO:0000313" key="3">
    <source>
        <dbReference type="Proteomes" id="UP001162162"/>
    </source>
</evidence>
<keyword evidence="1" id="KW-1133">Transmembrane helix</keyword>
<dbReference type="Proteomes" id="UP001162162">
    <property type="component" value="Unassembled WGS sequence"/>
</dbReference>
<gene>
    <name evidence="2" type="ORF">NQ318_015438</name>
</gene>
<keyword evidence="1" id="KW-0472">Membrane</keyword>
<comment type="caution">
    <text evidence="2">The sequence shown here is derived from an EMBL/GenBank/DDBJ whole genome shotgun (WGS) entry which is preliminary data.</text>
</comment>
<proteinExistence type="predicted"/>
<feature type="transmembrane region" description="Helical" evidence="1">
    <location>
        <begin position="12"/>
        <end position="33"/>
    </location>
</feature>
<sequence length="63" mass="7287">MLPILEYKNEVWMERIGNIVTSIMINAFFVGVFKGRSPVSRVATPQRPLTRRWVSARRGILNL</sequence>
<accession>A0AAV8YSF6</accession>
<name>A0AAV8YSF6_9CUCU</name>
<reference evidence="2" key="1">
    <citation type="journal article" date="2023" name="Insect Mol. Biol.">
        <title>Genome sequencing provides insights into the evolution of gene families encoding plant cell wall-degrading enzymes in longhorned beetles.</title>
        <authorList>
            <person name="Shin N.R."/>
            <person name="Okamura Y."/>
            <person name="Kirsch R."/>
            <person name="Pauchet Y."/>
        </authorList>
    </citation>
    <scope>NUCLEOTIDE SEQUENCE</scope>
    <source>
        <strain evidence="2">AMC_N1</strain>
    </source>
</reference>
<keyword evidence="3" id="KW-1185">Reference proteome</keyword>
<evidence type="ECO:0000256" key="1">
    <source>
        <dbReference type="SAM" id="Phobius"/>
    </source>
</evidence>
<organism evidence="2 3">
    <name type="scientific">Aromia moschata</name>
    <dbReference type="NCBI Taxonomy" id="1265417"/>
    <lineage>
        <taxon>Eukaryota</taxon>
        <taxon>Metazoa</taxon>
        <taxon>Ecdysozoa</taxon>
        <taxon>Arthropoda</taxon>
        <taxon>Hexapoda</taxon>
        <taxon>Insecta</taxon>
        <taxon>Pterygota</taxon>
        <taxon>Neoptera</taxon>
        <taxon>Endopterygota</taxon>
        <taxon>Coleoptera</taxon>
        <taxon>Polyphaga</taxon>
        <taxon>Cucujiformia</taxon>
        <taxon>Chrysomeloidea</taxon>
        <taxon>Cerambycidae</taxon>
        <taxon>Cerambycinae</taxon>
        <taxon>Callichromatini</taxon>
        <taxon>Aromia</taxon>
    </lineage>
</organism>
<keyword evidence="1" id="KW-0812">Transmembrane</keyword>
<evidence type="ECO:0000313" key="2">
    <source>
        <dbReference type="EMBL" id="KAJ8953779.1"/>
    </source>
</evidence>